<dbReference type="GO" id="GO:0070847">
    <property type="term" value="C:core mediator complex"/>
    <property type="evidence" value="ECO:0007669"/>
    <property type="project" value="TreeGrafter"/>
</dbReference>
<evidence type="ECO:0000256" key="5">
    <source>
        <dbReference type="ARBA" id="ARBA00023163"/>
    </source>
</evidence>
<keyword evidence="9" id="KW-0175">Coiled coil</keyword>
<evidence type="ECO:0000256" key="6">
    <source>
        <dbReference type="ARBA" id="ARBA00023242"/>
    </source>
</evidence>
<dbReference type="Pfam" id="PF10156">
    <property type="entry name" value="Med17"/>
    <property type="match status" value="1"/>
</dbReference>
<comment type="caution">
    <text evidence="11">The sequence shown here is derived from an EMBL/GenBank/DDBJ whole genome shotgun (WGS) entry which is preliminary data.</text>
</comment>
<evidence type="ECO:0000256" key="7">
    <source>
        <dbReference type="ARBA" id="ARBA00032014"/>
    </source>
</evidence>
<evidence type="ECO:0000256" key="4">
    <source>
        <dbReference type="ARBA" id="ARBA00023015"/>
    </source>
</evidence>
<name>A0A0L0NWF4_CANAR</name>
<keyword evidence="8" id="KW-0010">Activator</keyword>
<evidence type="ECO:0000256" key="3">
    <source>
        <dbReference type="ARBA" id="ARBA00019610"/>
    </source>
</evidence>
<accession>A0A0L0NWF4</accession>
<dbReference type="VEuPathDB" id="FungiDB:QG37_04896"/>
<protein>
    <recommendedName>
        <fullName evidence="3 8">Mediator of RNA polymerase II transcription subunit 17</fullName>
    </recommendedName>
    <alternativeName>
        <fullName evidence="7 8">Mediator complex subunit 17</fullName>
    </alternativeName>
</protein>
<gene>
    <name evidence="8" type="primary">MED17</name>
    <name evidence="11" type="ORF">QG37_04896</name>
</gene>
<comment type="function">
    <text evidence="8">Component of the Mediator complex, a coactivator involved in the regulated transcription of nearly all RNA polymerase II-dependent genes. Mediator functions as a bridge to convey information from gene-specific regulatory proteins to the basal RNA polymerase II transcription machinery. Mediator is recruited to promoters by direct interactions with regulatory proteins and serves as a scaffold for the assembly of a functional preinitiation complex with RNA polymerase II and the general transcription factors.</text>
</comment>
<dbReference type="GO" id="GO:0006357">
    <property type="term" value="P:regulation of transcription by RNA polymerase II"/>
    <property type="evidence" value="ECO:0007669"/>
    <property type="project" value="InterPro"/>
</dbReference>
<keyword evidence="4 8" id="KW-0805">Transcription regulation</keyword>
<dbReference type="VEuPathDB" id="FungiDB:CJJ07_004677"/>
<dbReference type="GO" id="GO:0016592">
    <property type="term" value="C:mediator complex"/>
    <property type="evidence" value="ECO:0007669"/>
    <property type="project" value="InterPro"/>
</dbReference>
<dbReference type="VEuPathDB" id="FungiDB:CJJ09_000434"/>
<comment type="subcellular location">
    <subcellularLocation>
        <location evidence="1 8">Nucleus</location>
    </subcellularLocation>
</comment>
<keyword evidence="5 8" id="KW-0804">Transcription</keyword>
<comment type="similarity">
    <text evidence="2 8">Belongs to the Mediator complex subunit 17 family.</text>
</comment>
<keyword evidence="6 8" id="KW-0539">Nucleus</keyword>
<dbReference type="InterPro" id="IPR019313">
    <property type="entry name" value="Mediator_Med17"/>
</dbReference>
<dbReference type="VEuPathDB" id="FungiDB:CJI96_0002204"/>
<organism evidence="11 12">
    <name type="scientific">Candidozyma auris</name>
    <name type="common">Yeast</name>
    <name type="synonym">Candida auris</name>
    <dbReference type="NCBI Taxonomy" id="498019"/>
    <lineage>
        <taxon>Eukaryota</taxon>
        <taxon>Fungi</taxon>
        <taxon>Dikarya</taxon>
        <taxon>Ascomycota</taxon>
        <taxon>Saccharomycotina</taxon>
        <taxon>Pichiomycetes</taxon>
        <taxon>Metschnikowiaceae</taxon>
        <taxon>Candidozyma</taxon>
    </lineage>
</organism>
<dbReference type="VEuPathDB" id="FungiDB:CJI97_003745"/>
<dbReference type="PANTHER" id="PTHR13114:SF7">
    <property type="entry name" value="MEDIATOR OF RNA POLYMERASE II TRANSCRIPTION SUBUNIT 17"/>
    <property type="match status" value="1"/>
</dbReference>
<dbReference type="EMBL" id="LGST01000033">
    <property type="protein sequence ID" value="KND98364.1"/>
    <property type="molecule type" value="Genomic_DNA"/>
</dbReference>
<dbReference type="Proteomes" id="UP000037122">
    <property type="component" value="Unassembled WGS sequence"/>
</dbReference>
<proteinExistence type="inferred from homology"/>
<evidence type="ECO:0000256" key="9">
    <source>
        <dbReference type="SAM" id="Coils"/>
    </source>
</evidence>
<evidence type="ECO:0000256" key="1">
    <source>
        <dbReference type="ARBA" id="ARBA00004123"/>
    </source>
</evidence>
<comment type="subunit">
    <text evidence="8">Component of the Mediator complex.</text>
</comment>
<feature type="region of interest" description="Disordered" evidence="10">
    <location>
        <begin position="59"/>
        <end position="79"/>
    </location>
</feature>
<evidence type="ECO:0000313" key="12">
    <source>
        <dbReference type="Proteomes" id="UP000037122"/>
    </source>
</evidence>
<feature type="coiled-coil region" evidence="9">
    <location>
        <begin position="366"/>
        <end position="393"/>
    </location>
</feature>
<evidence type="ECO:0000256" key="2">
    <source>
        <dbReference type="ARBA" id="ARBA00005635"/>
    </source>
</evidence>
<evidence type="ECO:0000256" key="10">
    <source>
        <dbReference type="SAM" id="MobiDB-lite"/>
    </source>
</evidence>
<dbReference type="VEuPathDB" id="FungiDB:B9J08_003670"/>
<dbReference type="GO" id="GO:0003712">
    <property type="term" value="F:transcription coregulator activity"/>
    <property type="evidence" value="ECO:0007669"/>
    <property type="project" value="InterPro"/>
</dbReference>
<evidence type="ECO:0000313" key="11">
    <source>
        <dbReference type="EMBL" id="KND98364.1"/>
    </source>
</evidence>
<dbReference type="AlphaFoldDB" id="A0A0L0NWF4"/>
<reference evidence="12" key="1">
    <citation type="journal article" date="2015" name="BMC Genomics">
        <title>Draft genome of a commonly misdiagnosed multidrug resistant pathogen Candida auris.</title>
        <authorList>
            <person name="Chatterjee S."/>
            <person name="Alampalli S.V."/>
            <person name="Nageshan R.K."/>
            <person name="Chettiar S.T."/>
            <person name="Joshi S."/>
            <person name="Tatu U.S."/>
        </authorList>
    </citation>
    <scope>NUCLEOTIDE SEQUENCE [LARGE SCALE GENOMIC DNA]</scope>
    <source>
        <strain evidence="12">6684</strain>
    </source>
</reference>
<dbReference type="PANTHER" id="PTHR13114">
    <property type="entry name" value="MEDIATOR OF RNA POLYMERASE II TRANSCRIPTION SUBUNIT 17"/>
    <property type="match status" value="1"/>
</dbReference>
<dbReference type="Gene3D" id="6.10.250.2620">
    <property type="match status" value="1"/>
</dbReference>
<evidence type="ECO:0000256" key="8">
    <source>
        <dbReference type="RuleBase" id="RU364140"/>
    </source>
</evidence>
<sequence length="578" mass="66559">MSEPDNVRLRFDSSVYGTAEDPFLQDEDKIPIADLIPRILMERESFLNLTEEQLELEIAEKNNNSEPNEEEAVTADAQETSTSASQLFLKQKYELLSHINFAMNETSLSLDFVSLLMSAVKPTITKSTISPHLSKIAPLGSLNSDRLVQDADDQQQLDAKISSRSKAESIGLGWKYQSLNHIKSLFESAGDLLRQQVDIERTYWNMINEVLSHDEVLFRVRDPLTGTRAIGVKYGYGDSGSSYFDQGLAVLRKDEQTGELSFSPIMTGNHKLSIKSNKFTRVKILSKFDDDYMLTGQSVFDKSALEDKSPHRIINEIEKARYFLFEDDLLYHLIREAKYLINYNVSIIANKIVIEIHDMVIEIESVIFDENNEEELENAYQNINKESSRNNEKAQAILIFLKLMLCCYYKYNLELKQKIPTSFTKWKQNNSHPLILRPLIGHIRHEINVRNMQTIIHKIYKKLDEQKFSYEIIEDKYSNLKKSEPVKNPFLKAVEKPLSKFKVILQKLLSKEHLLVEVDVTSGDIFVNLIVELTVSKYASKEDLEQNQQGANVLQLTFTDIFEVEESLNWTVHNFTQS</sequence>